<evidence type="ECO:0000259" key="3">
    <source>
        <dbReference type="Pfam" id="PF03763"/>
    </source>
</evidence>
<dbReference type="PANTHER" id="PTHR31471:SF3">
    <property type="entry name" value="OS11G0616300 PROTEIN"/>
    <property type="match status" value="1"/>
</dbReference>
<evidence type="ECO:0000256" key="2">
    <source>
        <dbReference type="SAM" id="MobiDB-lite"/>
    </source>
</evidence>
<dbReference type="AlphaFoldDB" id="A0AAD8K5T0"/>
<comment type="similarity">
    <text evidence="1">Belongs to the remorin family.</text>
</comment>
<feature type="compositionally biased region" description="Polar residues" evidence="2">
    <location>
        <begin position="118"/>
        <end position="127"/>
    </location>
</feature>
<dbReference type="Proteomes" id="UP001229421">
    <property type="component" value="Unassembled WGS sequence"/>
</dbReference>
<proteinExistence type="inferred from homology"/>
<dbReference type="EMBL" id="JAUHHV010000007">
    <property type="protein sequence ID" value="KAK1416945.1"/>
    <property type="molecule type" value="Genomic_DNA"/>
</dbReference>
<evidence type="ECO:0000313" key="5">
    <source>
        <dbReference type="Proteomes" id="UP001229421"/>
    </source>
</evidence>
<feature type="region of interest" description="Disordered" evidence="2">
    <location>
        <begin position="111"/>
        <end position="140"/>
    </location>
</feature>
<sequence>MGKKDGAQTRPGFTFNIGSRKSFPSKWDDAEKWLISGHDSPANFLLKQCGIKQDETRAVKTTSVFQQPKIVSLDHHVLLKDKFTDEVEPIFTKSKYLGTMEVVQEVKNRDTGTEMTPAGSSTVSQCPTPVKSLSPPRHNTPESRLLGQGLMEQSSSQLECDLANKLQPWTPFDGMNCNWESMEDEEEEISKSLRHFGMNNEIESQETISGPRPSAWEEKDMLEPCLRYQIKEAKIQAWVNLQKAKAEAQSKKLEVKIQKMRSKHEEKVMKKMTIVHRKAEELRAAAQLDHSEMVGKSNKTPSRVTNVQFSAQQGSCGCLISN</sequence>
<dbReference type="Pfam" id="PF03763">
    <property type="entry name" value="Remorin_C"/>
    <property type="match status" value="1"/>
</dbReference>
<gene>
    <name evidence="4" type="ORF">QVD17_26064</name>
</gene>
<accession>A0AAD8K5T0</accession>
<organism evidence="4 5">
    <name type="scientific">Tagetes erecta</name>
    <name type="common">African marigold</name>
    <dbReference type="NCBI Taxonomy" id="13708"/>
    <lineage>
        <taxon>Eukaryota</taxon>
        <taxon>Viridiplantae</taxon>
        <taxon>Streptophyta</taxon>
        <taxon>Embryophyta</taxon>
        <taxon>Tracheophyta</taxon>
        <taxon>Spermatophyta</taxon>
        <taxon>Magnoliopsida</taxon>
        <taxon>eudicotyledons</taxon>
        <taxon>Gunneridae</taxon>
        <taxon>Pentapetalae</taxon>
        <taxon>asterids</taxon>
        <taxon>campanulids</taxon>
        <taxon>Asterales</taxon>
        <taxon>Asteraceae</taxon>
        <taxon>Asteroideae</taxon>
        <taxon>Heliantheae alliance</taxon>
        <taxon>Tageteae</taxon>
        <taxon>Tagetes</taxon>
    </lineage>
</organism>
<protein>
    <recommendedName>
        <fullName evidence="3">Remorin C-terminal domain-containing protein</fullName>
    </recommendedName>
</protein>
<keyword evidence="5" id="KW-1185">Reference proteome</keyword>
<dbReference type="PANTHER" id="PTHR31471">
    <property type="entry name" value="OS02G0116800 PROTEIN"/>
    <property type="match status" value="1"/>
</dbReference>
<comment type="caution">
    <text evidence="4">The sequence shown here is derived from an EMBL/GenBank/DDBJ whole genome shotgun (WGS) entry which is preliminary data.</text>
</comment>
<reference evidence="4" key="1">
    <citation type="journal article" date="2023" name="bioRxiv">
        <title>Improved chromosome-level genome assembly for marigold (Tagetes erecta).</title>
        <authorList>
            <person name="Jiang F."/>
            <person name="Yuan L."/>
            <person name="Wang S."/>
            <person name="Wang H."/>
            <person name="Xu D."/>
            <person name="Wang A."/>
            <person name="Fan W."/>
        </authorList>
    </citation>
    <scope>NUCLEOTIDE SEQUENCE</scope>
    <source>
        <strain evidence="4">WSJ</strain>
        <tissue evidence="4">Leaf</tissue>
    </source>
</reference>
<evidence type="ECO:0000313" key="4">
    <source>
        <dbReference type="EMBL" id="KAK1416945.1"/>
    </source>
</evidence>
<evidence type="ECO:0000256" key="1">
    <source>
        <dbReference type="ARBA" id="ARBA00005711"/>
    </source>
</evidence>
<dbReference type="InterPro" id="IPR005516">
    <property type="entry name" value="Remorin_C"/>
</dbReference>
<name>A0AAD8K5T0_TARER</name>
<feature type="domain" description="Remorin C-terminal" evidence="3">
    <location>
        <begin position="214"/>
        <end position="301"/>
    </location>
</feature>